<dbReference type="SUPFAM" id="SSF53756">
    <property type="entry name" value="UDP-Glycosyltransferase/glycogen phosphorylase"/>
    <property type="match status" value="1"/>
</dbReference>
<proteinExistence type="predicted"/>
<accession>A0ABQ5TZG7</accession>
<evidence type="ECO:0000313" key="3">
    <source>
        <dbReference type="EMBL" id="GLQ00789.1"/>
    </source>
</evidence>
<keyword evidence="2 3" id="KW-0808">Transferase</keyword>
<dbReference type="Proteomes" id="UP001161423">
    <property type="component" value="Unassembled WGS sequence"/>
</dbReference>
<dbReference type="Pfam" id="PF01075">
    <property type="entry name" value="Glyco_transf_9"/>
    <property type="match status" value="1"/>
</dbReference>
<dbReference type="PANTHER" id="PTHR30160">
    <property type="entry name" value="TETRAACYLDISACCHARIDE 4'-KINASE-RELATED"/>
    <property type="match status" value="1"/>
</dbReference>
<gene>
    <name evidence="3" type="ORF">GCM10007891_26420</name>
</gene>
<keyword evidence="1" id="KW-0328">Glycosyltransferase</keyword>
<dbReference type="PANTHER" id="PTHR30160:SF1">
    <property type="entry name" value="LIPOPOLYSACCHARIDE 1,2-N-ACETYLGLUCOSAMINETRANSFERASE-RELATED"/>
    <property type="match status" value="1"/>
</dbReference>
<dbReference type="EMBL" id="BSND01000013">
    <property type="protein sequence ID" value="GLQ00789.1"/>
    <property type="molecule type" value="Genomic_DNA"/>
</dbReference>
<dbReference type="Gene3D" id="3.40.50.2000">
    <property type="entry name" value="Glycogen Phosphorylase B"/>
    <property type="match status" value="2"/>
</dbReference>
<protein>
    <submittedName>
        <fullName evidence="3">Glycosyl transferase</fullName>
    </submittedName>
</protein>
<dbReference type="InterPro" id="IPR051199">
    <property type="entry name" value="LPS_LOS_Heptosyltrfase"/>
</dbReference>
<dbReference type="InterPro" id="IPR002201">
    <property type="entry name" value="Glyco_trans_9"/>
</dbReference>
<sequence>MTQAGKLLLIKHGAFGDLIQADGIFRDIRQYFRRAEIVLLTMSRYKSLMQRSPYVDRIIIDDRLPLRHVQQQWKLRKQLINEQFDLIIDLQNSDRSALYQRFFLPKLRWISRRTKAAPESGLKGLVQLLTESDIPHHYALSPNVSWMVEKTSETLSKYPIYKPYIALIPGSSAQHKEKRWPYYPALSKALIELGYGVVNILGPDELDMAAKLSGYSPNSKDDLFNWFELAGILKEASYIIGNDTGPSHIASCLGRPGLALFGPTTSVSRSEIERGQFQALQVNDLHQLSVDRVLSYLPRI</sequence>
<name>A0ABQ5TZG7_9GAMM</name>
<evidence type="ECO:0000256" key="1">
    <source>
        <dbReference type="ARBA" id="ARBA00022676"/>
    </source>
</evidence>
<dbReference type="CDD" id="cd03789">
    <property type="entry name" value="GT9_LPS_heptosyltransferase"/>
    <property type="match status" value="1"/>
</dbReference>
<evidence type="ECO:0000313" key="4">
    <source>
        <dbReference type="Proteomes" id="UP001161423"/>
    </source>
</evidence>
<reference evidence="3" key="2">
    <citation type="submission" date="2023-01" db="EMBL/GenBank/DDBJ databases">
        <title>Draft genome sequence of Methylophaga thalassica strain NBRC 102424.</title>
        <authorList>
            <person name="Sun Q."/>
            <person name="Mori K."/>
        </authorList>
    </citation>
    <scope>NUCLEOTIDE SEQUENCE</scope>
    <source>
        <strain evidence="3">NBRC 102424</strain>
    </source>
</reference>
<dbReference type="RefSeq" id="WP_284723614.1">
    <property type="nucleotide sequence ID" value="NZ_BSND01000013.1"/>
</dbReference>
<organism evidence="3 4">
    <name type="scientific">Methylophaga thalassica</name>
    <dbReference type="NCBI Taxonomy" id="40223"/>
    <lineage>
        <taxon>Bacteria</taxon>
        <taxon>Pseudomonadati</taxon>
        <taxon>Pseudomonadota</taxon>
        <taxon>Gammaproteobacteria</taxon>
        <taxon>Thiotrichales</taxon>
        <taxon>Piscirickettsiaceae</taxon>
        <taxon>Methylophaga</taxon>
    </lineage>
</organism>
<dbReference type="GO" id="GO:0016740">
    <property type="term" value="F:transferase activity"/>
    <property type="evidence" value="ECO:0007669"/>
    <property type="project" value="UniProtKB-KW"/>
</dbReference>
<comment type="caution">
    <text evidence="3">The sequence shown here is derived from an EMBL/GenBank/DDBJ whole genome shotgun (WGS) entry which is preliminary data.</text>
</comment>
<reference evidence="3" key="1">
    <citation type="journal article" date="2014" name="Int. J. Syst. Evol. Microbiol.">
        <title>Complete genome of a new Firmicutes species belonging to the dominant human colonic microbiota ('Ruminococcus bicirculans') reveals two chromosomes and a selective capacity to utilize plant glucans.</title>
        <authorList>
            <consortium name="NISC Comparative Sequencing Program"/>
            <person name="Wegmann U."/>
            <person name="Louis P."/>
            <person name="Goesmann A."/>
            <person name="Henrissat B."/>
            <person name="Duncan S.H."/>
            <person name="Flint H.J."/>
        </authorList>
    </citation>
    <scope>NUCLEOTIDE SEQUENCE</scope>
    <source>
        <strain evidence="3">NBRC 102424</strain>
    </source>
</reference>
<evidence type="ECO:0000256" key="2">
    <source>
        <dbReference type="ARBA" id="ARBA00022679"/>
    </source>
</evidence>
<keyword evidence="4" id="KW-1185">Reference proteome</keyword>